<evidence type="ECO:0000256" key="1">
    <source>
        <dbReference type="SAM" id="Phobius"/>
    </source>
</evidence>
<reference evidence="2" key="1">
    <citation type="submission" date="2018-04" db="EMBL/GenBank/DDBJ databases">
        <title>WGS assembly of Panicum hallii.</title>
        <authorList>
            <person name="Lovell J."/>
            <person name="Jenkins J."/>
            <person name="Lowry D."/>
            <person name="Mamidi S."/>
            <person name="Sreedasyam A."/>
            <person name="Weng X."/>
            <person name="Barry K."/>
            <person name="Bonette J."/>
            <person name="Campitelli B."/>
            <person name="Daum C."/>
            <person name="Gordon S."/>
            <person name="Gould B."/>
            <person name="Lipzen A."/>
            <person name="Macqueen A."/>
            <person name="Palacio-Mejia J."/>
            <person name="Plott C."/>
            <person name="Shakirov E."/>
            <person name="Shu S."/>
            <person name="Yoshinaga Y."/>
            <person name="Zane M."/>
            <person name="Rokhsar D."/>
            <person name="Grimwood J."/>
            <person name="Schmutz J."/>
            <person name="Juenger T."/>
        </authorList>
    </citation>
    <scope>NUCLEOTIDE SEQUENCE [LARGE SCALE GENOMIC DNA]</scope>
    <source>
        <strain evidence="2">FIL2</strain>
    </source>
</reference>
<keyword evidence="1" id="KW-0472">Membrane</keyword>
<accession>A0A2S3GWT8</accession>
<organism evidence="2">
    <name type="scientific">Panicum hallii</name>
    <dbReference type="NCBI Taxonomy" id="206008"/>
    <lineage>
        <taxon>Eukaryota</taxon>
        <taxon>Viridiplantae</taxon>
        <taxon>Streptophyta</taxon>
        <taxon>Embryophyta</taxon>
        <taxon>Tracheophyta</taxon>
        <taxon>Spermatophyta</taxon>
        <taxon>Magnoliopsida</taxon>
        <taxon>Liliopsida</taxon>
        <taxon>Poales</taxon>
        <taxon>Poaceae</taxon>
        <taxon>PACMAD clade</taxon>
        <taxon>Panicoideae</taxon>
        <taxon>Panicodae</taxon>
        <taxon>Paniceae</taxon>
        <taxon>Panicinae</taxon>
        <taxon>Panicum</taxon>
        <taxon>Panicum sect. Panicum</taxon>
    </lineage>
</organism>
<evidence type="ECO:0000313" key="2">
    <source>
        <dbReference type="EMBL" id="PAN10267.2"/>
    </source>
</evidence>
<keyword evidence="1" id="KW-1133">Transmembrane helix</keyword>
<gene>
    <name evidence="2" type="ORF">PAHAL_2G083200</name>
</gene>
<feature type="transmembrane region" description="Helical" evidence="1">
    <location>
        <begin position="46"/>
        <end position="69"/>
    </location>
</feature>
<dbReference type="Proteomes" id="UP000243499">
    <property type="component" value="Chromosome 2"/>
</dbReference>
<dbReference type="Gramene" id="PAN10267">
    <property type="protein sequence ID" value="PAN10267"/>
    <property type="gene ID" value="PAHAL_2G083200"/>
</dbReference>
<name>A0A2S3GWT8_9POAL</name>
<keyword evidence="1" id="KW-0812">Transmembrane</keyword>
<protein>
    <submittedName>
        <fullName evidence="2">Uncharacterized protein</fullName>
    </submittedName>
</protein>
<sequence length="76" mass="9171">MFLISTINYSVPLFFDDDGVAKVTYLWSMYYYYPNKKMFTQFNCHISCLLSFNLFIKFMYNVILCWLSVNIRLSAY</sequence>
<dbReference type="EMBL" id="CM008047">
    <property type="protein sequence ID" value="PAN10267.2"/>
    <property type="molecule type" value="Genomic_DNA"/>
</dbReference>
<proteinExistence type="predicted"/>
<dbReference type="AlphaFoldDB" id="A0A2S3GWT8"/>